<reference evidence="2 3" key="1">
    <citation type="submission" date="2018-10" db="EMBL/GenBank/DDBJ databases">
        <title>Draft genome sequence of Bacillus salarius IM0101, isolated from a hypersaline soil in Inner Mongolia, China.</title>
        <authorList>
            <person name="Yamprayoonswat W."/>
            <person name="Boonvisut S."/>
            <person name="Jumpathong W."/>
            <person name="Sittihan S."/>
            <person name="Ruangsuj P."/>
            <person name="Wanthongcharoen S."/>
            <person name="Thongpramul N."/>
            <person name="Pimmason S."/>
            <person name="Yu B."/>
            <person name="Yasawong M."/>
        </authorList>
    </citation>
    <scope>NUCLEOTIDE SEQUENCE [LARGE SCALE GENOMIC DNA]</scope>
    <source>
        <strain evidence="2 3">IM0101</strain>
    </source>
</reference>
<proteinExistence type="predicted"/>
<dbReference type="EMBL" id="RBVX01000038">
    <property type="protein sequence ID" value="RSL30392.1"/>
    <property type="molecule type" value="Genomic_DNA"/>
</dbReference>
<protein>
    <submittedName>
        <fullName evidence="2">Uncharacterized protein</fullName>
    </submittedName>
</protein>
<keyword evidence="1" id="KW-0472">Membrane</keyword>
<feature type="transmembrane region" description="Helical" evidence="1">
    <location>
        <begin position="6"/>
        <end position="27"/>
    </location>
</feature>
<accession>A0A428MW89</accession>
<dbReference type="RefSeq" id="WP_125560793.1">
    <property type="nucleotide sequence ID" value="NZ_RBVX01000038.1"/>
</dbReference>
<keyword evidence="3" id="KW-1185">Reference proteome</keyword>
<name>A0A428MW89_9BACI</name>
<feature type="transmembrane region" description="Helical" evidence="1">
    <location>
        <begin position="34"/>
        <end position="55"/>
    </location>
</feature>
<keyword evidence="1" id="KW-0812">Transmembrane</keyword>
<dbReference type="Proteomes" id="UP000275076">
    <property type="component" value="Unassembled WGS sequence"/>
</dbReference>
<dbReference type="AlphaFoldDB" id="A0A428MW89"/>
<evidence type="ECO:0000313" key="2">
    <source>
        <dbReference type="EMBL" id="RSL30392.1"/>
    </source>
</evidence>
<organism evidence="2 3">
    <name type="scientific">Salibacterium salarium</name>
    <dbReference type="NCBI Taxonomy" id="284579"/>
    <lineage>
        <taxon>Bacteria</taxon>
        <taxon>Bacillati</taxon>
        <taxon>Bacillota</taxon>
        <taxon>Bacilli</taxon>
        <taxon>Bacillales</taxon>
        <taxon>Bacillaceae</taxon>
    </lineage>
</organism>
<comment type="caution">
    <text evidence="2">The sequence shown here is derived from an EMBL/GenBank/DDBJ whole genome shotgun (WGS) entry which is preliminary data.</text>
</comment>
<evidence type="ECO:0000313" key="3">
    <source>
        <dbReference type="Proteomes" id="UP000275076"/>
    </source>
</evidence>
<evidence type="ECO:0000256" key="1">
    <source>
        <dbReference type="SAM" id="Phobius"/>
    </source>
</evidence>
<gene>
    <name evidence="2" type="ORF">D7Z54_26510</name>
</gene>
<sequence>MFEYLIVRLSVLLTFGVGTLLVVLYPMLKKESKIFAWISLLAGAFIMIIVLYFLVDPLMSKQIF</sequence>
<keyword evidence="1" id="KW-1133">Transmembrane helix</keyword>